<feature type="region of interest" description="Disordered" evidence="5">
    <location>
        <begin position="527"/>
        <end position="568"/>
    </location>
</feature>
<dbReference type="SMART" id="SM00304">
    <property type="entry name" value="HAMP"/>
    <property type="match status" value="1"/>
</dbReference>
<dbReference type="Proteomes" id="UP001291309">
    <property type="component" value="Unassembled WGS sequence"/>
</dbReference>
<dbReference type="Pfam" id="PF00672">
    <property type="entry name" value="HAMP"/>
    <property type="match status" value="1"/>
</dbReference>
<dbReference type="InterPro" id="IPR004090">
    <property type="entry name" value="Chemotax_Me-accpt_rcpt"/>
</dbReference>
<evidence type="ECO:0000256" key="5">
    <source>
        <dbReference type="SAM" id="MobiDB-lite"/>
    </source>
</evidence>
<evidence type="ECO:0000256" key="3">
    <source>
        <dbReference type="PROSITE-ProRule" id="PRU00284"/>
    </source>
</evidence>
<proteinExistence type="inferred from homology"/>
<evidence type="ECO:0000313" key="9">
    <source>
        <dbReference type="Proteomes" id="UP001291309"/>
    </source>
</evidence>
<dbReference type="Gene3D" id="1.10.287.950">
    <property type="entry name" value="Methyl-accepting chemotaxis protein"/>
    <property type="match status" value="1"/>
</dbReference>
<evidence type="ECO:0000256" key="4">
    <source>
        <dbReference type="SAM" id="Coils"/>
    </source>
</evidence>
<feature type="compositionally biased region" description="Polar residues" evidence="5">
    <location>
        <begin position="296"/>
        <end position="305"/>
    </location>
</feature>
<dbReference type="Pfam" id="PF00015">
    <property type="entry name" value="MCPsignal"/>
    <property type="match status" value="1"/>
</dbReference>
<evidence type="ECO:0000259" key="6">
    <source>
        <dbReference type="PROSITE" id="PS50111"/>
    </source>
</evidence>
<accession>A0ABU5H6B1</accession>
<evidence type="ECO:0000256" key="1">
    <source>
        <dbReference type="ARBA" id="ARBA00022500"/>
    </source>
</evidence>
<organism evidence="8 9">
    <name type="scientific">Hyalangium rubrum</name>
    <dbReference type="NCBI Taxonomy" id="3103134"/>
    <lineage>
        <taxon>Bacteria</taxon>
        <taxon>Pseudomonadati</taxon>
        <taxon>Myxococcota</taxon>
        <taxon>Myxococcia</taxon>
        <taxon>Myxococcales</taxon>
        <taxon>Cystobacterineae</taxon>
        <taxon>Archangiaceae</taxon>
        <taxon>Hyalangium</taxon>
    </lineage>
</organism>
<dbReference type="CDD" id="cd06225">
    <property type="entry name" value="HAMP"/>
    <property type="match status" value="1"/>
</dbReference>
<feature type="compositionally biased region" description="Low complexity" evidence="5">
    <location>
        <begin position="285"/>
        <end position="295"/>
    </location>
</feature>
<dbReference type="Pfam" id="PF12729">
    <property type="entry name" value="4HB_MCP_1"/>
    <property type="match status" value="1"/>
</dbReference>
<feature type="domain" description="Methyl-accepting transducer" evidence="6">
    <location>
        <begin position="270"/>
        <end position="485"/>
    </location>
</feature>
<feature type="coiled-coil region" evidence="4">
    <location>
        <begin position="250"/>
        <end position="277"/>
    </location>
</feature>
<keyword evidence="9" id="KW-1185">Reference proteome</keyword>
<dbReference type="PANTHER" id="PTHR43531:SF11">
    <property type="entry name" value="METHYL-ACCEPTING CHEMOTAXIS PROTEIN 3"/>
    <property type="match status" value="1"/>
</dbReference>
<dbReference type="SUPFAM" id="SSF58104">
    <property type="entry name" value="Methyl-accepting chemotaxis protein (MCP) signaling domain"/>
    <property type="match status" value="1"/>
</dbReference>
<evidence type="ECO:0000256" key="2">
    <source>
        <dbReference type="ARBA" id="ARBA00029447"/>
    </source>
</evidence>
<sequence length="568" mass="60859">MIWFRNFKITTKLLVAFLSLLVLSSGLGFFALDVIEDLRRVADEAANQWGPGVQHLAKVRGSLLKLRNAELSHLVALSPEAKERLEGEAEQSRQEFERSLKGYEQSVLPVAERQLLEETKKPWEDFLGRHHQLMELSRKNGDRRSIEALQVQSSKDFEVLTGKVDALVATFVKGARQTTAEAATAHDSARRWIGTVMVGSVLLGAVLCFVVARSITAPLAAAVKVADRIAEGDLTVSIEATTGDEAGRLLAAMKRMVQRLEQTLRDVREGARALAAAAAQVSSSSQSLSQGTSEQASSMEETTASLEEMSATIQENGNHSRQMAQMALKGASEAADSGKAVTETVEAMSAIAERVTIIEEIAYQTNLLALNAAIEAARAGEHGRGFAVVATEVRKLAERAQGAAREIGTMAAQSVKVAERSGSLLGELVPSIHKTAQLVQEVVSASTEQASGVNQMNRAMIQMDQVTQRNASAAEELASTAEEMSAQAEALQVLVSVFRVAAAEEPSRRPGWSPPPAGGKLVPRVQVPSGPTSQAAAALKAIASTSPTQVPRENAPALPDEDREFKRF</sequence>
<dbReference type="InterPro" id="IPR051310">
    <property type="entry name" value="MCP_chemotaxis"/>
</dbReference>
<dbReference type="PRINTS" id="PR00260">
    <property type="entry name" value="CHEMTRNSDUCR"/>
</dbReference>
<comment type="caution">
    <text evidence="8">The sequence shown here is derived from an EMBL/GenBank/DDBJ whole genome shotgun (WGS) entry which is preliminary data.</text>
</comment>
<dbReference type="InterPro" id="IPR004089">
    <property type="entry name" value="MCPsignal_dom"/>
</dbReference>
<comment type="similarity">
    <text evidence="2">Belongs to the methyl-accepting chemotaxis (MCP) protein family.</text>
</comment>
<keyword evidence="4" id="KW-0175">Coiled coil</keyword>
<feature type="domain" description="HAMP" evidence="7">
    <location>
        <begin position="213"/>
        <end position="265"/>
    </location>
</feature>
<evidence type="ECO:0000313" key="8">
    <source>
        <dbReference type="EMBL" id="MDY7228297.1"/>
    </source>
</evidence>
<dbReference type="RefSeq" id="WP_321547016.1">
    <property type="nucleotide sequence ID" value="NZ_JAXIVS010000005.1"/>
</dbReference>
<dbReference type="InterPro" id="IPR024478">
    <property type="entry name" value="HlyB_4HB_MCP"/>
</dbReference>
<dbReference type="InterPro" id="IPR003660">
    <property type="entry name" value="HAMP_dom"/>
</dbReference>
<feature type="region of interest" description="Disordered" evidence="5">
    <location>
        <begin position="285"/>
        <end position="305"/>
    </location>
</feature>
<gene>
    <name evidence="8" type="ORF">SYV04_17890</name>
</gene>
<dbReference type="PANTHER" id="PTHR43531">
    <property type="entry name" value="PROTEIN ICFG"/>
    <property type="match status" value="1"/>
</dbReference>
<dbReference type="EMBL" id="JAXIVS010000005">
    <property type="protein sequence ID" value="MDY7228297.1"/>
    <property type="molecule type" value="Genomic_DNA"/>
</dbReference>
<reference evidence="8 9" key="1">
    <citation type="submission" date="2023-12" db="EMBL/GenBank/DDBJ databases">
        <title>the genome sequence of Hyalangium sp. s54d21.</title>
        <authorList>
            <person name="Zhang X."/>
        </authorList>
    </citation>
    <scope>NUCLEOTIDE SEQUENCE [LARGE SCALE GENOMIC DNA]</scope>
    <source>
        <strain evidence="9">s54d21</strain>
    </source>
</reference>
<feature type="coiled-coil region" evidence="4">
    <location>
        <begin position="456"/>
        <end position="494"/>
    </location>
</feature>
<dbReference type="PROSITE" id="PS50111">
    <property type="entry name" value="CHEMOTAXIS_TRANSDUC_2"/>
    <property type="match status" value="1"/>
</dbReference>
<keyword evidence="1" id="KW-0145">Chemotaxis</keyword>
<protein>
    <submittedName>
        <fullName evidence="8">Methyl-accepting chemotaxis protein</fullName>
    </submittedName>
</protein>
<keyword evidence="3" id="KW-0807">Transducer</keyword>
<dbReference type="PROSITE" id="PS50885">
    <property type="entry name" value="HAMP"/>
    <property type="match status" value="1"/>
</dbReference>
<evidence type="ECO:0000259" key="7">
    <source>
        <dbReference type="PROSITE" id="PS50885"/>
    </source>
</evidence>
<name>A0ABU5H6B1_9BACT</name>
<dbReference type="SMART" id="SM00283">
    <property type="entry name" value="MA"/>
    <property type="match status" value="1"/>
</dbReference>